<sequence length="260" mass="28090">MIARLTTTIAAVAIAAGAWSFALSTPASAAGEAIDLPQHDWSFSGPFGTYDRGALQRGFQVYKNVCAGCHALSYVAYRNLEDLGYNEDEVKAIAAEASVTDGPNDDGEMFERPGKPSDRFASPFPNEQAARAANGGAYPPDLSLIVKARPDGANYVRALLIGYTEPPADFNLMAGMNYNAYFPGHQIAMAKPLYGDDVTYEDGTPSTIEQEAADVAAFLAWASEPEMDERKRAGVMTLLFLLVFTGLLYATKRKIWADVH</sequence>
<feature type="chain" id="PRO_5034503201" description="Cytochrome c1" evidence="12">
    <location>
        <begin position="30"/>
        <end position="260"/>
    </location>
</feature>
<dbReference type="GO" id="GO:0016020">
    <property type="term" value="C:membrane"/>
    <property type="evidence" value="ECO:0007669"/>
    <property type="project" value="UniProtKB-SubCell"/>
</dbReference>
<reference evidence="14 15" key="1">
    <citation type="submission" date="2016-10" db="EMBL/GenBank/DDBJ databases">
        <authorList>
            <person name="Varghese N."/>
            <person name="Submissions S."/>
        </authorList>
    </citation>
    <scope>NUCLEOTIDE SEQUENCE [LARGE SCALE GENOMIC DNA]</scope>
    <source>
        <strain evidence="14 15">DSM 18839</strain>
    </source>
</reference>
<dbReference type="Gene3D" id="1.10.760.10">
    <property type="entry name" value="Cytochrome c-like domain"/>
    <property type="match status" value="1"/>
</dbReference>
<protein>
    <recommendedName>
        <fullName evidence="2">Cytochrome c1</fullName>
    </recommendedName>
</protein>
<dbReference type="AlphaFoldDB" id="A0A8G2EUD0"/>
<evidence type="ECO:0000256" key="8">
    <source>
        <dbReference type="ARBA" id="ARBA00023136"/>
    </source>
</evidence>
<dbReference type="InterPro" id="IPR002326">
    <property type="entry name" value="Cyt_c1"/>
</dbReference>
<dbReference type="SUPFAM" id="SSF46626">
    <property type="entry name" value="Cytochrome c"/>
    <property type="match status" value="1"/>
</dbReference>
<keyword evidence="15" id="KW-1185">Reference proteome</keyword>
<comment type="cofactor">
    <cofactor evidence="9">
        <name>heme c</name>
        <dbReference type="ChEBI" id="CHEBI:61717"/>
    </cofactor>
    <text evidence="9">Binds 1 heme c group covalently per subunit.</text>
</comment>
<keyword evidence="4 11" id="KW-0812">Transmembrane</keyword>
<dbReference type="Proteomes" id="UP000198615">
    <property type="component" value="Unassembled WGS sequence"/>
</dbReference>
<feature type="binding site" description="covalent" evidence="9">
    <location>
        <position position="69"/>
    </location>
    <ligand>
        <name>heme c</name>
        <dbReference type="ChEBI" id="CHEBI:61717"/>
    </ligand>
</feature>
<feature type="binding site" description="covalent" evidence="9">
    <location>
        <position position="66"/>
    </location>
    <ligand>
        <name>heme c</name>
        <dbReference type="ChEBI" id="CHEBI:61717"/>
    </ligand>
</feature>
<evidence type="ECO:0000256" key="2">
    <source>
        <dbReference type="ARBA" id="ARBA00016165"/>
    </source>
</evidence>
<evidence type="ECO:0000313" key="15">
    <source>
        <dbReference type="Proteomes" id="UP000198615"/>
    </source>
</evidence>
<dbReference type="PROSITE" id="PS51007">
    <property type="entry name" value="CYTC"/>
    <property type="match status" value="1"/>
</dbReference>
<dbReference type="EMBL" id="FNBW01000002">
    <property type="protein sequence ID" value="SDF28083.1"/>
    <property type="molecule type" value="Genomic_DNA"/>
</dbReference>
<evidence type="ECO:0000256" key="4">
    <source>
        <dbReference type="ARBA" id="ARBA00022692"/>
    </source>
</evidence>
<dbReference type="PRINTS" id="PR00603">
    <property type="entry name" value="CYTOCHROMEC1"/>
</dbReference>
<gene>
    <name evidence="14" type="ORF">SAMN05660686_00875</name>
</gene>
<feature type="signal peptide" evidence="12">
    <location>
        <begin position="1"/>
        <end position="29"/>
    </location>
</feature>
<keyword evidence="3 9" id="KW-0349">Heme</keyword>
<feature type="binding site" description="covalent" evidence="9">
    <location>
        <position position="189"/>
    </location>
    <ligand>
        <name>heme c</name>
        <dbReference type="ChEBI" id="CHEBI:61717"/>
    </ligand>
</feature>
<dbReference type="RefSeq" id="WP_028793822.1">
    <property type="nucleotide sequence ID" value="NZ_FNBW01000002.1"/>
</dbReference>
<dbReference type="GO" id="GO:0046872">
    <property type="term" value="F:metal ion binding"/>
    <property type="evidence" value="ECO:0007669"/>
    <property type="project" value="UniProtKB-KW"/>
</dbReference>
<keyword evidence="7 9" id="KW-0408">Iron</keyword>
<evidence type="ECO:0000256" key="7">
    <source>
        <dbReference type="ARBA" id="ARBA00023004"/>
    </source>
</evidence>
<dbReference type="Gene3D" id="1.20.5.100">
    <property type="entry name" value="Cytochrome c1, transmembrane anchor, C-terminal"/>
    <property type="match status" value="1"/>
</dbReference>
<dbReference type="FunFam" id="1.10.760.10:FF:000011">
    <property type="entry name" value="Cytochrome c1, putative"/>
    <property type="match status" value="1"/>
</dbReference>
<comment type="caution">
    <text evidence="14">The sequence shown here is derived from an EMBL/GenBank/DDBJ whole genome shotgun (WGS) entry which is preliminary data.</text>
</comment>
<dbReference type="Pfam" id="PF02167">
    <property type="entry name" value="Cytochrom_C1"/>
    <property type="match status" value="1"/>
</dbReference>
<feature type="region of interest" description="Disordered" evidence="10">
    <location>
        <begin position="101"/>
        <end position="120"/>
    </location>
</feature>
<feature type="domain" description="Cytochrome c" evidence="13">
    <location>
        <begin position="53"/>
        <end position="223"/>
    </location>
</feature>
<organism evidence="14 15">
    <name type="scientific">Thalassobaculum litoreum DSM 18839</name>
    <dbReference type="NCBI Taxonomy" id="1123362"/>
    <lineage>
        <taxon>Bacteria</taxon>
        <taxon>Pseudomonadati</taxon>
        <taxon>Pseudomonadota</taxon>
        <taxon>Alphaproteobacteria</taxon>
        <taxon>Rhodospirillales</taxon>
        <taxon>Thalassobaculaceae</taxon>
        <taxon>Thalassobaculum</taxon>
    </lineage>
</organism>
<evidence type="ECO:0000259" key="13">
    <source>
        <dbReference type="PROSITE" id="PS51007"/>
    </source>
</evidence>
<keyword evidence="5 9" id="KW-0479">Metal-binding</keyword>
<name>A0A8G2EUD0_9PROT</name>
<evidence type="ECO:0000256" key="5">
    <source>
        <dbReference type="ARBA" id="ARBA00022723"/>
    </source>
</evidence>
<evidence type="ECO:0000256" key="12">
    <source>
        <dbReference type="SAM" id="SignalP"/>
    </source>
</evidence>
<dbReference type="GO" id="GO:0009055">
    <property type="term" value="F:electron transfer activity"/>
    <property type="evidence" value="ECO:0007669"/>
    <property type="project" value="InterPro"/>
</dbReference>
<dbReference type="InterPro" id="IPR036909">
    <property type="entry name" value="Cyt_c-like_dom_sf"/>
</dbReference>
<evidence type="ECO:0000256" key="3">
    <source>
        <dbReference type="ARBA" id="ARBA00022617"/>
    </source>
</evidence>
<dbReference type="PANTHER" id="PTHR10266">
    <property type="entry name" value="CYTOCHROME C1"/>
    <property type="match status" value="1"/>
</dbReference>
<evidence type="ECO:0000256" key="11">
    <source>
        <dbReference type="SAM" id="Phobius"/>
    </source>
</evidence>
<evidence type="ECO:0000256" key="9">
    <source>
        <dbReference type="PIRSR" id="PIRSR602326-1"/>
    </source>
</evidence>
<dbReference type="PANTHER" id="PTHR10266:SF3">
    <property type="entry name" value="CYTOCHROME C1, HEME PROTEIN, MITOCHONDRIAL"/>
    <property type="match status" value="1"/>
</dbReference>
<evidence type="ECO:0000313" key="14">
    <source>
        <dbReference type="EMBL" id="SDF28083.1"/>
    </source>
</evidence>
<keyword evidence="12" id="KW-0732">Signal</keyword>
<dbReference type="GO" id="GO:0020037">
    <property type="term" value="F:heme binding"/>
    <property type="evidence" value="ECO:0007669"/>
    <property type="project" value="InterPro"/>
</dbReference>
<proteinExistence type="predicted"/>
<evidence type="ECO:0000256" key="10">
    <source>
        <dbReference type="SAM" id="MobiDB-lite"/>
    </source>
</evidence>
<evidence type="ECO:0000256" key="6">
    <source>
        <dbReference type="ARBA" id="ARBA00022989"/>
    </source>
</evidence>
<evidence type="ECO:0000256" key="1">
    <source>
        <dbReference type="ARBA" id="ARBA00004370"/>
    </source>
</evidence>
<keyword evidence="6 11" id="KW-1133">Transmembrane helix</keyword>
<feature type="transmembrane region" description="Helical" evidence="11">
    <location>
        <begin position="233"/>
        <end position="251"/>
    </location>
</feature>
<feature type="compositionally biased region" description="Basic and acidic residues" evidence="10">
    <location>
        <begin position="109"/>
        <end position="118"/>
    </location>
</feature>
<comment type="subcellular location">
    <subcellularLocation>
        <location evidence="1">Membrane</location>
    </subcellularLocation>
</comment>
<keyword evidence="8 11" id="KW-0472">Membrane</keyword>
<accession>A0A8G2EUD0</accession>
<dbReference type="OrthoDB" id="9808471at2"/>
<dbReference type="InterPro" id="IPR009056">
    <property type="entry name" value="Cyt_c-like_dom"/>
</dbReference>
<feature type="binding site" description="covalent" evidence="9">
    <location>
        <position position="70"/>
    </location>
    <ligand>
        <name>heme c</name>
        <dbReference type="ChEBI" id="CHEBI:61717"/>
    </ligand>
</feature>